<evidence type="ECO:0000313" key="2">
    <source>
        <dbReference type="Proteomes" id="UP001055115"/>
    </source>
</evidence>
<dbReference type="EMBL" id="BQXU01000019">
    <property type="protein sequence ID" value="GKT47514.1"/>
    <property type="molecule type" value="Genomic_DNA"/>
</dbReference>
<reference evidence="1 2" key="1">
    <citation type="submission" date="2022-03" db="EMBL/GenBank/DDBJ databases">
        <title>Genome data of Colletotrichum spp.</title>
        <authorList>
            <person name="Utami Y.D."/>
            <person name="Hiruma K."/>
        </authorList>
    </citation>
    <scope>NUCLEOTIDE SEQUENCE [LARGE SCALE GENOMIC DNA]</scope>
    <source>
        <strain evidence="1 2">MAFF 239500</strain>
    </source>
</reference>
<keyword evidence="2" id="KW-1185">Reference proteome</keyword>
<evidence type="ECO:0000313" key="1">
    <source>
        <dbReference type="EMBL" id="GKT47514.1"/>
    </source>
</evidence>
<organism evidence="1 2">
    <name type="scientific">Colletotrichum spaethianum</name>
    <dbReference type="NCBI Taxonomy" id="700344"/>
    <lineage>
        <taxon>Eukaryota</taxon>
        <taxon>Fungi</taxon>
        <taxon>Dikarya</taxon>
        <taxon>Ascomycota</taxon>
        <taxon>Pezizomycotina</taxon>
        <taxon>Sordariomycetes</taxon>
        <taxon>Hypocreomycetidae</taxon>
        <taxon>Glomerellales</taxon>
        <taxon>Glomerellaceae</taxon>
        <taxon>Colletotrichum</taxon>
        <taxon>Colletotrichum spaethianum species complex</taxon>
    </lineage>
</organism>
<protein>
    <submittedName>
        <fullName evidence="1">Uncharacterized protein</fullName>
    </submittedName>
</protein>
<dbReference type="Proteomes" id="UP001055115">
    <property type="component" value="Unassembled WGS sequence"/>
</dbReference>
<dbReference type="GeneID" id="73328497"/>
<name>A0AA37P8C4_9PEZI</name>
<sequence length="87" mass="9479">MDAAAQVIKEMDIKRGQRAVTDGSRMTAFEPDRRVGFSVMAASQPGRHFGTGDATVDVNFGGGWRSRRMSRKSVCLLLGGAPECRFD</sequence>
<comment type="caution">
    <text evidence="1">The sequence shown here is derived from an EMBL/GenBank/DDBJ whole genome shotgun (WGS) entry which is preliminary data.</text>
</comment>
<proteinExistence type="predicted"/>
<accession>A0AA37P8C4</accession>
<dbReference type="AlphaFoldDB" id="A0AA37P8C4"/>
<gene>
    <name evidence="1" type="ORF">ColSpa_07695</name>
</gene>
<dbReference type="RefSeq" id="XP_049129864.1">
    <property type="nucleotide sequence ID" value="XM_049273907.1"/>
</dbReference>